<protein>
    <recommendedName>
        <fullName evidence="5">Homoserine dehydrogenase</fullName>
        <ecNumber evidence="4">1.1.1.3</ecNumber>
    </recommendedName>
</protein>
<evidence type="ECO:0000256" key="3">
    <source>
        <dbReference type="ARBA" id="ARBA00006753"/>
    </source>
</evidence>
<dbReference type="AlphaFoldDB" id="A0A2G6MTP5"/>
<dbReference type="EC" id="1.1.1.3" evidence="4"/>
<keyword evidence="9" id="KW-0486">Methionine biosynthesis</keyword>
<dbReference type="Gene3D" id="3.30.360.10">
    <property type="entry name" value="Dihydrodipicolinate Reductase, domain 2"/>
    <property type="match status" value="1"/>
</dbReference>
<dbReference type="Pfam" id="PF03447">
    <property type="entry name" value="NAD_binding_3"/>
    <property type="match status" value="1"/>
</dbReference>
<comment type="pathway">
    <text evidence="1">Amino-acid biosynthesis; L-threonine biosynthesis; L-threonine from L-aspartate: step 3/5.</text>
</comment>
<evidence type="ECO:0000256" key="8">
    <source>
        <dbReference type="ARBA" id="ARBA00023002"/>
    </source>
</evidence>
<dbReference type="InterPro" id="IPR045865">
    <property type="entry name" value="ACT-like_dom_sf"/>
</dbReference>
<sequence>MKTIHIGLLGFGVVGAGVAKLLKEKKELLESRTGVCLNLKTIADLDITTDRGVDLAGTQLTTDAALVINDPDIDIIVELIGGQTVAKDLIVNILENKKHAVTANKALLAGFGNELVDIAQKNQVDLAFEASCGGCMPVIKSLRESLVANDIQAMCGILNGTCNYILSKMTQDGSQFEDALKKAQELGFAEAEPSLDVDGYDTAHKLAILSGLAHGMEINLDDIHVEGIRNIGPDDIRFAGDFGYTIKLLAIGKKHENHVEARVHPTMIHSSNPLSHVDHSMNAIAIDADATGRTMLYGHGAGMMPTASAVLSDIADIARNIIAGTRCRVPTLGYPKENIQKIPILPMSQLSTRYYLRFEAQDAPGVLSNISGMLGENDISIKSVHQKGRNANGQVPIVMLTHLARESRVQGALARIVQTDCVVGYPVVIRIEDDDAE</sequence>
<evidence type="ECO:0000256" key="11">
    <source>
        <dbReference type="PIRSR" id="PIRSR000098-2"/>
    </source>
</evidence>
<dbReference type="PIRSF" id="PIRSF000098">
    <property type="entry name" value="Homoser_dehydrog"/>
    <property type="match status" value="1"/>
</dbReference>
<dbReference type="EMBL" id="PDTI01000004">
    <property type="protein sequence ID" value="PIE63463.1"/>
    <property type="molecule type" value="Genomic_DNA"/>
</dbReference>
<dbReference type="FunFam" id="3.30.360.10:FF:000005">
    <property type="entry name" value="Homoserine dehydrogenase"/>
    <property type="match status" value="1"/>
</dbReference>
<dbReference type="Gene3D" id="3.40.50.720">
    <property type="entry name" value="NAD(P)-binding Rossmann-like Domain"/>
    <property type="match status" value="1"/>
</dbReference>
<comment type="similarity">
    <text evidence="3">Belongs to the homoserine dehydrogenase family.</text>
</comment>
<dbReference type="InterPro" id="IPR016204">
    <property type="entry name" value="HDH"/>
</dbReference>
<dbReference type="InterPro" id="IPR002912">
    <property type="entry name" value="ACT_dom"/>
</dbReference>
<evidence type="ECO:0000256" key="7">
    <source>
        <dbReference type="ARBA" id="ARBA00022697"/>
    </source>
</evidence>
<dbReference type="Pfam" id="PF00742">
    <property type="entry name" value="Homoserine_dh"/>
    <property type="match status" value="1"/>
</dbReference>
<dbReference type="InterPro" id="IPR001342">
    <property type="entry name" value="HDH_cat"/>
</dbReference>
<gene>
    <name evidence="13" type="ORF">CSA25_00190</name>
</gene>
<dbReference type="NCBIfam" id="NF004976">
    <property type="entry name" value="PRK06349.1"/>
    <property type="match status" value="1"/>
</dbReference>
<dbReference type="InterPro" id="IPR036291">
    <property type="entry name" value="NAD(P)-bd_dom_sf"/>
</dbReference>
<dbReference type="CDD" id="cd04881">
    <property type="entry name" value="ACT_HSDH-Hom"/>
    <property type="match status" value="1"/>
</dbReference>
<evidence type="ECO:0000256" key="1">
    <source>
        <dbReference type="ARBA" id="ARBA00005056"/>
    </source>
</evidence>
<dbReference type="SUPFAM" id="SSF55347">
    <property type="entry name" value="Glyceraldehyde-3-phosphate dehydrogenase-like, C-terminal domain"/>
    <property type="match status" value="1"/>
</dbReference>
<feature type="binding site" evidence="11">
    <location>
        <position position="190"/>
    </location>
    <ligand>
        <name>L-homoserine</name>
        <dbReference type="ChEBI" id="CHEBI:57476"/>
    </ligand>
</feature>
<dbReference type="PROSITE" id="PS51671">
    <property type="entry name" value="ACT"/>
    <property type="match status" value="1"/>
</dbReference>
<proteinExistence type="inferred from homology"/>
<feature type="domain" description="ACT" evidence="12">
    <location>
        <begin position="355"/>
        <end position="430"/>
    </location>
</feature>
<evidence type="ECO:0000256" key="4">
    <source>
        <dbReference type="ARBA" id="ARBA00013213"/>
    </source>
</evidence>
<organism evidence="13 14">
    <name type="scientific">Desulfobacter postgatei</name>
    <dbReference type="NCBI Taxonomy" id="2293"/>
    <lineage>
        <taxon>Bacteria</taxon>
        <taxon>Pseudomonadati</taxon>
        <taxon>Thermodesulfobacteriota</taxon>
        <taxon>Desulfobacteria</taxon>
        <taxon>Desulfobacterales</taxon>
        <taxon>Desulfobacteraceae</taxon>
        <taxon>Desulfobacter</taxon>
    </lineage>
</organism>
<keyword evidence="7" id="KW-0791">Threonine biosynthesis</keyword>
<keyword evidence="6" id="KW-0028">Amino-acid biosynthesis</keyword>
<dbReference type="GO" id="GO:0050661">
    <property type="term" value="F:NADP binding"/>
    <property type="evidence" value="ECO:0007669"/>
    <property type="project" value="InterPro"/>
</dbReference>
<evidence type="ECO:0000256" key="2">
    <source>
        <dbReference type="ARBA" id="ARBA00005062"/>
    </source>
</evidence>
<dbReference type="SUPFAM" id="SSF55021">
    <property type="entry name" value="ACT-like"/>
    <property type="match status" value="1"/>
</dbReference>
<dbReference type="UniPathway" id="UPA00051">
    <property type="reaction ID" value="UER00465"/>
</dbReference>
<feature type="active site" description="Proton donor" evidence="10">
    <location>
        <position position="205"/>
    </location>
</feature>
<dbReference type="PANTHER" id="PTHR43331:SF1">
    <property type="entry name" value="HOMOSERINE DEHYDROGENASE"/>
    <property type="match status" value="1"/>
</dbReference>
<dbReference type="Pfam" id="PF01842">
    <property type="entry name" value="ACT"/>
    <property type="match status" value="1"/>
</dbReference>
<dbReference type="GO" id="GO:0004412">
    <property type="term" value="F:homoserine dehydrogenase activity"/>
    <property type="evidence" value="ECO:0007669"/>
    <property type="project" value="UniProtKB-EC"/>
</dbReference>
<evidence type="ECO:0000256" key="9">
    <source>
        <dbReference type="ARBA" id="ARBA00023167"/>
    </source>
</evidence>
<evidence type="ECO:0000256" key="5">
    <source>
        <dbReference type="ARBA" id="ARBA00013376"/>
    </source>
</evidence>
<evidence type="ECO:0000313" key="13">
    <source>
        <dbReference type="EMBL" id="PIE63463.1"/>
    </source>
</evidence>
<reference evidence="13 14" key="1">
    <citation type="submission" date="2017-10" db="EMBL/GenBank/DDBJ databases">
        <title>Novel microbial diversity and functional potential in the marine mammal oral microbiome.</title>
        <authorList>
            <person name="Dudek N.K."/>
            <person name="Sun C.L."/>
            <person name="Burstein D."/>
            <person name="Kantor R.S."/>
            <person name="Aliaga Goltsman D.S."/>
            <person name="Bik E.M."/>
            <person name="Thomas B.C."/>
            <person name="Banfield J.F."/>
            <person name="Relman D.A."/>
        </authorList>
    </citation>
    <scope>NUCLEOTIDE SEQUENCE [LARGE SCALE GENOMIC DNA]</scope>
    <source>
        <strain evidence="13">DOLJORAL78_47_202</strain>
    </source>
</reference>
<evidence type="ECO:0000256" key="6">
    <source>
        <dbReference type="ARBA" id="ARBA00022605"/>
    </source>
</evidence>
<name>A0A2G6MTP5_9BACT</name>
<dbReference type="Gene3D" id="3.30.70.260">
    <property type="match status" value="1"/>
</dbReference>
<evidence type="ECO:0000259" key="12">
    <source>
        <dbReference type="PROSITE" id="PS51671"/>
    </source>
</evidence>
<dbReference type="GO" id="GO:0009086">
    <property type="term" value="P:methionine biosynthetic process"/>
    <property type="evidence" value="ECO:0007669"/>
    <property type="project" value="UniProtKB-KW"/>
</dbReference>
<feature type="binding site" evidence="11">
    <location>
        <begin position="9"/>
        <end position="16"/>
    </location>
    <ligand>
        <name>NADP(+)</name>
        <dbReference type="ChEBI" id="CHEBI:58349"/>
    </ligand>
</feature>
<dbReference type="PANTHER" id="PTHR43331">
    <property type="entry name" value="HOMOSERINE DEHYDROGENASE"/>
    <property type="match status" value="1"/>
</dbReference>
<feature type="binding site" evidence="11">
    <location>
        <position position="105"/>
    </location>
    <ligand>
        <name>NADPH</name>
        <dbReference type="ChEBI" id="CHEBI:57783"/>
    </ligand>
</feature>
<dbReference type="UniPathway" id="UPA00050">
    <property type="reaction ID" value="UER00063"/>
</dbReference>
<evidence type="ECO:0000313" key="14">
    <source>
        <dbReference type="Proteomes" id="UP000231203"/>
    </source>
</evidence>
<dbReference type="SUPFAM" id="SSF51735">
    <property type="entry name" value="NAD(P)-binding Rossmann-fold domains"/>
    <property type="match status" value="1"/>
</dbReference>
<comment type="pathway">
    <text evidence="2">Amino-acid biosynthesis; L-methionine biosynthesis via de novo pathway; L-homoserine from L-aspartate: step 3/3.</text>
</comment>
<dbReference type="GO" id="GO:0009088">
    <property type="term" value="P:threonine biosynthetic process"/>
    <property type="evidence" value="ECO:0007669"/>
    <property type="project" value="UniProtKB-UniPathway"/>
</dbReference>
<accession>A0A2G6MTP5</accession>
<keyword evidence="11" id="KW-0521">NADP</keyword>
<dbReference type="Proteomes" id="UP000231203">
    <property type="component" value="Unassembled WGS sequence"/>
</dbReference>
<evidence type="ECO:0000256" key="10">
    <source>
        <dbReference type="PIRSR" id="PIRSR000098-1"/>
    </source>
</evidence>
<comment type="caution">
    <text evidence="13">The sequence shown here is derived from an EMBL/GenBank/DDBJ whole genome shotgun (WGS) entry which is preliminary data.</text>
</comment>
<dbReference type="InterPro" id="IPR005106">
    <property type="entry name" value="Asp/hSer_DH_NAD-bd"/>
</dbReference>
<keyword evidence="8" id="KW-0560">Oxidoreductase</keyword>